<evidence type="ECO:0000313" key="2">
    <source>
        <dbReference type="Proteomes" id="UP000789702"/>
    </source>
</evidence>
<keyword evidence="2" id="KW-1185">Reference proteome</keyword>
<dbReference type="EMBL" id="CAJVPU010022834">
    <property type="protein sequence ID" value="CAG8686698.1"/>
    <property type="molecule type" value="Genomic_DNA"/>
</dbReference>
<comment type="caution">
    <text evidence="1">The sequence shown here is derived from an EMBL/GenBank/DDBJ whole genome shotgun (WGS) entry which is preliminary data.</text>
</comment>
<proteinExistence type="predicted"/>
<organism evidence="1 2">
    <name type="scientific">Dentiscutata heterogama</name>
    <dbReference type="NCBI Taxonomy" id="1316150"/>
    <lineage>
        <taxon>Eukaryota</taxon>
        <taxon>Fungi</taxon>
        <taxon>Fungi incertae sedis</taxon>
        <taxon>Mucoromycota</taxon>
        <taxon>Glomeromycotina</taxon>
        <taxon>Glomeromycetes</taxon>
        <taxon>Diversisporales</taxon>
        <taxon>Gigasporaceae</taxon>
        <taxon>Dentiscutata</taxon>
    </lineage>
</organism>
<feature type="non-terminal residue" evidence="1">
    <location>
        <position position="41"/>
    </location>
</feature>
<gene>
    <name evidence="1" type="ORF">DHETER_LOCUS10992</name>
</gene>
<accession>A0ACA9P3S8</accession>
<feature type="non-terminal residue" evidence="1">
    <location>
        <position position="1"/>
    </location>
</feature>
<evidence type="ECO:0000313" key="1">
    <source>
        <dbReference type="EMBL" id="CAG8686698.1"/>
    </source>
</evidence>
<name>A0ACA9P3S8_9GLOM</name>
<sequence length="41" mass="4656">IPDEYEIETTLSGLSVRCKTKYQQTGIVSYTISWINLCGNM</sequence>
<dbReference type="Proteomes" id="UP000789702">
    <property type="component" value="Unassembled WGS sequence"/>
</dbReference>
<protein>
    <submittedName>
        <fullName evidence="1">12146_t:CDS:1</fullName>
    </submittedName>
</protein>
<reference evidence="1" key="1">
    <citation type="submission" date="2021-06" db="EMBL/GenBank/DDBJ databases">
        <authorList>
            <person name="Kallberg Y."/>
            <person name="Tangrot J."/>
            <person name="Rosling A."/>
        </authorList>
    </citation>
    <scope>NUCLEOTIDE SEQUENCE</scope>
    <source>
        <strain evidence="1">IL203A</strain>
    </source>
</reference>